<sequence>MSEPAIAWRRVDDYCWVGPPGWTICRVWLDGSYQYELWFSRGDAGTIYGMRASLEGAQHLYMQKLG</sequence>
<accession>A0A0E8CJJ0</accession>
<evidence type="ECO:0000313" key="1">
    <source>
        <dbReference type="EMBL" id="SUV63886.1"/>
    </source>
</evidence>
<name>A0A0E8CJJ0_BORPT</name>
<dbReference type="RefSeq" id="WP_010931514.1">
    <property type="nucleotide sequence ID" value="NZ_AP024746.1"/>
</dbReference>
<dbReference type="EMBL" id="UFTT01000002">
    <property type="protein sequence ID" value="SUV63886.1"/>
    <property type="molecule type" value="Genomic_DNA"/>
</dbReference>
<protein>
    <submittedName>
        <fullName evidence="1">Uncharacterized protein</fullName>
    </submittedName>
</protein>
<evidence type="ECO:0000313" key="2">
    <source>
        <dbReference type="Proteomes" id="UP000255014"/>
    </source>
</evidence>
<gene>
    <name evidence="1" type="ORF">NCTC10911_00898</name>
</gene>
<proteinExistence type="predicted"/>
<reference evidence="1 2" key="1">
    <citation type="submission" date="2018-06" db="EMBL/GenBank/DDBJ databases">
        <authorList>
            <consortium name="Pathogen Informatics"/>
            <person name="Doyle S."/>
        </authorList>
    </citation>
    <scope>NUCLEOTIDE SEQUENCE [LARGE SCALE GENOMIC DNA]</scope>
    <source>
        <strain evidence="1 2">NCTC10911</strain>
    </source>
</reference>
<dbReference type="Proteomes" id="UP000255014">
    <property type="component" value="Unassembled WGS sequence"/>
</dbReference>
<organism evidence="1 2">
    <name type="scientific">Bordetella pertussis</name>
    <dbReference type="NCBI Taxonomy" id="520"/>
    <lineage>
        <taxon>Bacteria</taxon>
        <taxon>Pseudomonadati</taxon>
        <taxon>Pseudomonadota</taxon>
        <taxon>Betaproteobacteria</taxon>
        <taxon>Burkholderiales</taxon>
        <taxon>Alcaligenaceae</taxon>
        <taxon>Bordetella</taxon>
    </lineage>
</organism>
<dbReference type="GeneID" id="69600491"/>
<dbReference type="AlphaFoldDB" id="A0A0E8CJJ0"/>